<dbReference type="SUPFAM" id="SSF47188">
    <property type="entry name" value="Hemerythrin-like"/>
    <property type="match status" value="1"/>
</dbReference>
<dbReference type="InterPro" id="IPR050669">
    <property type="entry name" value="Hemerythrin"/>
</dbReference>
<feature type="domain" description="Hemerythrin-like" evidence="5">
    <location>
        <begin position="14"/>
        <end position="120"/>
    </location>
</feature>
<evidence type="ECO:0000256" key="3">
    <source>
        <dbReference type="ARBA" id="ARBA00022723"/>
    </source>
</evidence>
<dbReference type="GO" id="GO:0046872">
    <property type="term" value="F:metal ion binding"/>
    <property type="evidence" value="ECO:0007669"/>
    <property type="project" value="UniProtKB-KW"/>
</dbReference>
<dbReference type="PROSITE" id="PS00550">
    <property type="entry name" value="HEMERYTHRINS"/>
    <property type="match status" value="1"/>
</dbReference>
<evidence type="ECO:0000313" key="6">
    <source>
        <dbReference type="EMBL" id="TVT59922.1"/>
    </source>
</evidence>
<protein>
    <submittedName>
        <fullName evidence="6">Bacteriohemerythrin</fullName>
    </submittedName>
</protein>
<proteinExistence type="inferred from homology"/>
<comment type="similarity">
    <text evidence="1">Belongs to the hemerythrin family.</text>
</comment>
<dbReference type="InterPro" id="IPR012312">
    <property type="entry name" value="Hemerythrin-like"/>
</dbReference>
<dbReference type="GO" id="GO:0005344">
    <property type="term" value="F:oxygen carrier activity"/>
    <property type="evidence" value="ECO:0007669"/>
    <property type="project" value="UniProtKB-KW"/>
</dbReference>
<keyword evidence="4" id="KW-0408">Iron</keyword>
<dbReference type="PANTHER" id="PTHR37164">
    <property type="entry name" value="BACTERIOHEMERYTHRIN"/>
    <property type="match status" value="1"/>
</dbReference>
<evidence type="ECO:0000256" key="1">
    <source>
        <dbReference type="ARBA" id="ARBA00010587"/>
    </source>
</evidence>
<dbReference type="Proteomes" id="UP000317355">
    <property type="component" value="Unassembled WGS sequence"/>
</dbReference>
<dbReference type="NCBIfam" id="TIGR02481">
    <property type="entry name" value="hemeryth_dom"/>
    <property type="match status" value="1"/>
</dbReference>
<sequence>MKTFITWTEELSVGIEEIDEQHKILIRLINRMHDAIHQRHGSDVVEGILAELAEYTRIHFAVEESLMRILHFPGYEEHHDLHEELIQQIVDLQKKIATGKHAIGFELMHFLKVWLSKHIMEGGMKYRGLFLEAGAQKMIGKKSWAKRLWSNIRG</sequence>
<dbReference type="InterPro" id="IPR035938">
    <property type="entry name" value="Hemerythrin-like_sf"/>
</dbReference>
<dbReference type="EMBL" id="VMRY01000003">
    <property type="protein sequence ID" value="TVT59922.1"/>
    <property type="molecule type" value="Genomic_DNA"/>
</dbReference>
<dbReference type="Pfam" id="PF01814">
    <property type="entry name" value="Hemerythrin"/>
    <property type="match status" value="1"/>
</dbReference>
<keyword evidence="2" id="KW-0561">Oxygen transport</keyword>
<keyword evidence="2" id="KW-0813">Transport</keyword>
<accession>A0A558DG14</accession>
<name>A0A558DG14_9GAMM</name>
<gene>
    <name evidence="6" type="ORF">FHK82_02800</name>
</gene>
<dbReference type="AlphaFoldDB" id="A0A558DG14"/>
<dbReference type="Gene3D" id="1.20.120.50">
    <property type="entry name" value="Hemerythrin-like"/>
    <property type="match status" value="1"/>
</dbReference>
<reference evidence="6 7" key="1">
    <citation type="submission" date="2019-07" db="EMBL/GenBank/DDBJ databases">
        <title>The pathways for chlorine oxyanion respiration interact through the shared metabolite chlorate.</title>
        <authorList>
            <person name="Barnum T.P."/>
            <person name="Cheng Y."/>
            <person name="Hill K.A."/>
            <person name="Lucas L.N."/>
            <person name="Carlson H.K."/>
            <person name="Coates J.D."/>
        </authorList>
    </citation>
    <scope>NUCLEOTIDE SEQUENCE [LARGE SCALE GENOMIC DNA]</scope>
    <source>
        <strain evidence="6">BK-3</strain>
    </source>
</reference>
<evidence type="ECO:0000256" key="4">
    <source>
        <dbReference type="ARBA" id="ARBA00023004"/>
    </source>
</evidence>
<dbReference type="InterPro" id="IPR016131">
    <property type="entry name" value="Haemerythrin_Fe_BS"/>
</dbReference>
<organism evidence="6 7">
    <name type="scientific">Sedimenticola thiotaurini</name>
    <dbReference type="NCBI Taxonomy" id="1543721"/>
    <lineage>
        <taxon>Bacteria</taxon>
        <taxon>Pseudomonadati</taxon>
        <taxon>Pseudomonadota</taxon>
        <taxon>Gammaproteobacteria</taxon>
        <taxon>Chromatiales</taxon>
        <taxon>Sedimenticolaceae</taxon>
        <taxon>Sedimenticola</taxon>
    </lineage>
</organism>
<evidence type="ECO:0000259" key="5">
    <source>
        <dbReference type="Pfam" id="PF01814"/>
    </source>
</evidence>
<dbReference type="PANTHER" id="PTHR37164:SF1">
    <property type="entry name" value="BACTERIOHEMERYTHRIN"/>
    <property type="match status" value="1"/>
</dbReference>
<dbReference type="STRING" id="1543721.AAY24_11920"/>
<dbReference type="CDD" id="cd12107">
    <property type="entry name" value="Hemerythrin"/>
    <property type="match status" value="1"/>
</dbReference>
<keyword evidence="3" id="KW-0479">Metal-binding</keyword>
<dbReference type="InterPro" id="IPR012827">
    <property type="entry name" value="Hemerythrin_metal-bd"/>
</dbReference>
<evidence type="ECO:0000313" key="7">
    <source>
        <dbReference type="Proteomes" id="UP000317355"/>
    </source>
</evidence>
<comment type="caution">
    <text evidence="6">The sequence shown here is derived from an EMBL/GenBank/DDBJ whole genome shotgun (WGS) entry which is preliminary data.</text>
</comment>
<dbReference type="NCBIfam" id="NF033749">
    <property type="entry name" value="bact_hemeryth"/>
    <property type="match status" value="1"/>
</dbReference>
<evidence type="ECO:0000256" key="2">
    <source>
        <dbReference type="ARBA" id="ARBA00022621"/>
    </source>
</evidence>